<accession>A0A2T5MAX0</accession>
<proteinExistence type="predicted"/>
<comment type="caution">
    <text evidence="1">The sequence shown here is derived from an EMBL/GenBank/DDBJ whole genome shotgun (WGS) entry which is preliminary data.</text>
</comment>
<name>A0A2T5MAX0_9EURO</name>
<dbReference type="EMBL" id="MSFN02000001">
    <property type="protein sequence ID" value="PTU25677.1"/>
    <property type="molecule type" value="Genomic_DNA"/>
</dbReference>
<protein>
    <submittedName>
        <fullName evidence="1">Uncharacterized protein</fullName>
    </submittedName>
</protein>
<gene>
    <name evidence="1" type="ORF">P175DRAFT_0529247</name>
</gene>
<reference evidence="1 2" key="1">
    <citation type="journal article" date="2018" name="Proc. Natl. Acad. Sci. U.S.A.">
        <title>Linking secondary metabolites to gene clusters through genome sequencing of six diverse Aspergillus species.</title>
        <authorList>
            <person name="Kaerboelling I."/>
            <person name="Vesth T.C."/>
            <person name="Frisvad J.C."/>
            <person name="Nybo J.L."/>
            <person name="Theobald S."/>
            <person name="Kuo A."/>
            <person name="Bowyer P."/>
            <person name="Matsuda Y."/>
            <person name="Mondo S."/>
            <person name="Lyhne E.K."/>
            <person name="Kogle M.E."/>
            <person name="Clum A."/>
            <person name="Lipzen A."/>
            <person name="Salamov A."/>
            <person name="Ngan C.Y."/>
            <person name="Daum C."/>
            <person name="Chiniquy J."/>
            <person name="Barry K."/>
            <person name="LaButti K."/>
            <person name="Haridas S."/>
            <person name="Simmons B.A."/>
            <person name="Magnuson J.K."/>
            <person name="Mortensen U.H."/>
            <person name="Larsen T.O."/>
            <person name="Grigoriev I.V."/>
            <person name="Baker S.E."/>
            <person name="Andersen M.R."/>
        </authorList>
    </citation>
    <scope>NUCLEOTIDE SEQUENCE [LARGE SCALE GENOMIC DNA]</scope>
    <source>
        <strain evidence="1 2">IBT 24754</strain>
    </source>
</reference>
<dbReference type="RefSeq" id="XP_040757069.1">
    <property type="nucleotide sequence ID" value="XM_040899672.1"/>
</dbReference>
<dbReference type="AlphaFoldDB" id="A0A2T5MAX0"/>
<evidence type="ECO:0000313" key="1">
    <source>
        <dbReference type="EMBL" id="PTU25677.1"/>
    </source>
</evidence>
<dbReference type="GeneID" id="63816554"/>
<organism evidence="1 2">
    <name type="scientific">Aspergillus ochraceoroseus IBT 24754</name>
    <dbReference type="NCBI Taxonomy" id="1392256"/>
    <lineage>
        <taxon>Eukaryota</taxon>
        <taxon>Fungi</taxon>
        <taxon>Dikarya</taxon>
        <taxon>Ascomycota</taxon>
        <taxon>Pezizomycotina</taxon>
        <taxon>Eurotiomycetes</taxon>
        <taxon>Eurotiomycetidae</taxon>
        <taxon>Eurotiales</taxon>
        <taxon>Aspergillaceae</taxon>
        <taxon>Aspergillus</taxon>
        <taxon>Aspergillus subgen. Nidulantes</taxon>
    </lineage>
</organism>
<sequence length="151" mass="17901">MCWWKTGILGTQECEHPATWVTTMHFRPCEKMPDVDNEHLVHGLKSTRSYSPPERLEHVSIDLHLRPRQSCIRVAPHPSQGPRRRILNVLKYVRVLRKHRGPAEELHGMLQFLEEWKRNASPFYNSRPPYPSESMCVRQTDYGWADCWWIV</sequence>
<dbReference type="Proteomes" id="UP000244073">
    <property type="component" value="Unassembled WGS sequence"/>
</dbReference>
<dbReference type="VEuPathDB" id="FungiDB:P175DRAFT_0529247"/>
<evidence type="ECO:0000313" key="2">
    <source>
        <dbReference type="Proteomes" id="UP000244073"/>
    </source>
</evidence>